<evidence type="ECO:0000256" key="7">
    <source>
        <dbReference type="ARBA" id="ARBA00023288"/>
    </source>
</evidence>
<organism evidence="10 11">
    <name type="scientific">Stachybotrys elegans</name>
    <dbReference type="NCBI Taxonomy" id="80388"/>
    <lineage>
        <taxon>Eukaryota</taxon>
        <taxon>Fungi</taxon>
        <taxon>Dikarya</taxon>
        <taxon>Ascomycota</taxon>
        <taxon>Pezizomycotina</taxon>
        <taxon>Sordariomycetes</taxon>
        <taxon>Hypocreomycetidae</taxon>
        <taxon>Hypocreales</taxon>
        <taxon>Stachybotryaceae</taxon>
        <taxon>Stachybotrys</taxon>
    </lineage>
</organism>
<keyword evidence="3" id="KW-0336">GPI-anchor</keyword>
<evidence type="ECO:0000256" key="5">
    <source>
        <dbReference type="ARBA" id="ARBA00023136"/>
    </source>
</evidence>
<gene>
    <name evidence="10" type="ORF">B0I35DRAFT_100808</name>
</gene>
<dbReference type="AlphaFoldDB" id="A0A8K0WMI0"/>
<dbReference type="InterPro" id="IPR046936">
    <property type="entry name" value="BIM1-like"/>
</dbReference>
<feature type="signal peptide" evidence="8">
    <location>
        <begin position="1"/>
        <end position="17"/>
    </location>
</feature>
<accession>A0A8K0WMI0</accession>
<evidence type="ECO:0000256" key="2">
    <source>
        <dbReference type="ARBA" id="ARBA00022475"/>
    </source>
</evidence>
<evidence type="ECO:0000256" key="1">
    <source>
        <dbReference type="ARBA" id="ARBA00004609"/>
    </source>
</evidence>
<evidence type="ECO:0000313" key="11">
    <source>
        <dbReference type="Proteomes" id="UP000813444"/>
    </source>
</evidence>
<keyword evidence="5" id="KW-0472">Membrane</keyword>
<dbReference type="EMBL" id="JAGPNK010000015">
    <property type="protein sequence ID" value="KAH7308720.1"/>
    <property type="molecule type" value="Genomic_DNA"/>
</dbReference>
<dbReference type="GO" id="GO:0098552">
    <property type="term" value="C:side of membrane"/>
    <property type="evidence" value="ECO:0007669"/>
    <property type="project" value="UniProtKB-KW"/>
</dbReference>
<keyword evidence="6" id="KW-0325">Glycoprotein</keyword>
<keyword evidence="7" id="KW-0449">Lipoprotein</keyword>
<feature type="domain" description="Copper acquisition factor BIM1-like" evidence="9">
    <location>
        <begin position="16"/>
        <end position="183"/>
    </location>
</feature>
<reference evidence="10" key="1">
    <citation type="journal article" date="2021" name="Nat. Commun.">
        <title>Genetic determinants of endophytism in the Arabidopsis root mycobiome.</title>
        <authorList>
            <person name="Mesny F."/>
            <person name="Miyauchi S."/>
            <person name="Thiergart T."/>
            <person name="Pickel B."/>
            <person name="Atanasova L."/>
            <person name="Karlsson M."/>
            <person name="Huettel B."/>
            <person name="Barry K.W."/>
            <person name="Haridas S."/>
            <person name="Chen C."/>
            <person name="Bauer D."/>
            <person name="Andreopoulos W."/>
            <person name="Pangilinan J."/>
            <person name="LaButti K."/>
            <person name="Riley R."/>
            <person name="Lipzen A."/>
            <person name="Clum A."/>
            <person name="Drula E."/>
            <person name="Henrissat B."/>
            <person name="Kohler A."/>
            <person name="Grigoriev I.V."/>
            <person name="Martin F.M."/>
            <person name="Hacquard S."/>
        </authorList>
    </citation>
    <scope>NUCLEOTIDE SEQUENCE</scope>
    <source>
        <strain evidence="10">MPI-CAGE-CH-0235</strain>
    </source>
</reference>
<dbReference type="GO" id="GO:0005886">
    <property type="term" value="C:plasma membrane"/>
    <property type="evidence" value="ECO:0007669"/>
    <property type="project" value="UniProtKB-SubCell"/>
</dbReference>
<evidence type="ECO:0000313" key="10">
    <source>
        <dbReference type="EMBL" id="KAH7308720.1"/>
    </source>
</evidence>
<keyword evidence="2" id="KW-1003">Cell membrane</keyword>
<dbReference type="PANTHER" id="PTHR34992:SF10">
    <property type="entry name" value="COPPER ACQUISITION FACTOR BIM1-LIKE DOMAIN-CONTAINING PROTEIN"/>
    <property type="match status" value="1"/>
</dbReference>
<dbReference type="OrthoDB" id="5329488at2759"/>
<comment type="subcellular location">
    <subcellularLocation>
        <location evidence="1">Cell membrane</location>
        <topology evidence="1">Lipid-anchor</topology>
        <topology evidence="1">GPI-anchor</topology>
    </subcellularLocation>
</comment>
<proteinExistence type="predicted"/>
<keyword evidence="11" id="KW-1185">Reference proteome</keyword>
<dbReference type="PANTHER" id="PTHR34992">
    <property type="entry name" value="HYPHAL ANASTAMOSIS-7 PROTEIN"/>
    <property type="match status" value="1"/>
</dbReference>
<dbReference type="Pfam" id="PF20238">
    <property type="entry name" value="BIM1-like_dom"/>
    <property type="match status" value="1"/>
</dbReference>
<keyword evidence="4 8" id="KW-0732">Signal</keyword>
<evidence type="ECO:0000256" key="4">
    <source>
        <dbReference type="ARBA" id="ARBA00022729"/>
    </source>
</evidence>
<dbReference type="CDD" id="cd21176">
    <property type="entry name" value="LPMO_auxiliary-like"/>
    <property type="match status" value="1"/>
</dbReference>
<dbReference type="Proteomes" id="UP000813444">
    <property type="component" value="Unassembled WGS sequence"/>
</dbReference>
<evidence type="ECO:0000256" key="8">
    <source>
        <dbReference type="SAM" id="SignalP"/>
    </source>
</evidence>
<evidence type="ECO:0000259" key="9">
    <source>
        <dbReference type="Pfam" id="PF20238"/>
    </source>
</evidence>
<evidence type="ECO:0000256" key="6">
    <source>
        <dbReference type="ARBA" id="ARBA00023180"/>
    </source>
</evidence>
<name>A0A8K0WMI0_9HYPO</name>
<feature type="chain" id="PRO_5035466779" description="Copper acquisition factor BIM1-like domain-containing protein" evidence="8">
    <location>
        <begin position="18"/>
        <end position="239"/>
    </location>
</feature>
<protein>
    <recommendedName>
        <fullName evidence="9">Copper acquisition factor BIM1-like domain-containing protein</fullName>
    </recommendedName>
</protein>
<sequence>MKSSVLLTLAMGVLCSAHIVITYPGWRGNNLITNSTFPYGMQWMFPCGGMGTSRNRTYWPTTGGAVAFQPGWFRGHETAMLYVNMGFGTDGPDLGPKNMSFPMVPPFQVLGPTNGPYPGTVCLPQVPLPRNMEVQPGDLATIQVVELAVHGAALYSCVDIEFVEPGDRRVPEVNETNCFNTTELGFAEAYTITTREPVYNGINGDPAAVNHDQSGAETLARMSWAGWLPILAGSVWAML</sequence>
<evidence type="ECO:0000256" key="3">
    <source>
        <dbReference type="ARBA" id="ARBA00022622"/>
    </source>
</evidence>
<comment type="caution">
    <text evidence="10">The sequence shown here is derived from an EMBL/GenBank/DDBJ whole genome shotgun (WGS) entry which is preliminary data.</text>
</comment>
<dbReference type="InterPro" id="IPR046530">
    <property type="entry name" value="BIM1-like_dom"/>
</dbReference>